<feature type="region of interest" description="Disordered" evidence="1">
    <location>
        <begin position="20"/>
        <end position="39"/>
    </location>
</feature>
<evidence type="ECO:0000256" key="1">
    <source>
        <dbReference type="SAM" id="MobiDB-lite"/>
    </source>
</evidence>
<protein>
    <submittedName>
        <fullName evidence="2">Uncharacterized protein</fullName>
    </submittedName>
</protein>
<accession>B9FEB3</accession>
<dbReference type="Proteomes" id="UP000007752">
    <property type="component" value="Chromosome 4"/>
</dbReference>
<name>B9FEB3_ORYSJ</name>
<proteinExistence type="predicted"/>
<gene>
    <name evidence="2" type="ORF">OsJ_14183</name>
</gene>
<sequence length="101" mass="10234">MRRGGLDLVGGVAGGGEQAAVWGEEKRRGGGGLDLSGGDWRRGGKTVGAWGFGRRWRRSAASVGRGGEEAAVWGRRRGGEEAAEAGGEVLAASAVGEILAT</sequence>
<evidence type="ECO:0000313" key="2">
    <source>
        <dbReference type="EMBL" id="EEE60696.1"/>
    </source>
</evidence>
<reference evidence="2" key="1">
    <citation type="journal article" date="2005" name="PLoS Biol.">
        <title>The genomes of Oryza sativa: a history of duplications.</title>
        <authorList>
            <person name="Yu J."/>
            <person name="Wang J."/>
            <person name="Lin W."/>
            <person name="Li S."/>
            <person name="Li H."/>
            <person name="Zhou J."/>
            <person name="Ni P."/>
            <person name="Dong W."/>
            <person name="Hu S."/>
            <person name="Zeng C."/>
            <person name="Zhang J."/>
            <person name="Zhang Y."/>
            <person name="Li R."/>
            <person name="Xu Z."/>
            <person name="Li S."/>
            <person name="Li X."/>
            <person name="Zheng H."/>
            <person name="Cong L."/>
            <person name="Lin L."/>
            <person name="Yin J."/>
            <person name="Geng J."/>
            <person name="Li G."/>
            <person name="Shi J."/>
            <person name="Liu J."/>
            <person name="Lv H."/>
            <person name="Li J."/>
            <person name="Wang J."/>
            <person name="Deng Y."/>
            <person name="Ran L."/>
            <person name="Shi X."/>
            <person name="Wang X."/>
            <person name="Wu Q."/>
            <person name="Li C."/>
            <person name="Ren X."/>
            <person name="Wang J."/>
            <person name="Wang X."/>
            <person name="Li D."/>
            <person name="Liu D."/>
            <person name="Zhang X."/>
            <person name="Ji Z."/>
            <person name="Zhao W."/>
            <person name="Sun Y."/>
            <person name="Zhang Z."/>
            <person name="Bao J."/>
            <person name="Han Y."/>
            <person name="Dong L."/>
            <person name="Ji J."/>
            <person name="Chen P."/>
            <person name="Wu S."/>
            <person name="Liu J."/>
            <person name="Xiao Y."/>
            <person name="Bu D."/>
            <person name="Tan J."/>
            <person name="Yang L."/>
            <person name="Ye C."/>
            <person name="Zhang J."/>
            <person name="Xu J."/>
            <person name="Zhou Y."/>
            <person name="Yu Y."/>
            <person name="Zhang B."/>
            <person name="Zhuang S."/>
            <person name="Wei H."/>
            <person name="Liu B."/>
            <person name="Lei M."/>
            <person name="Yu H."/>
            <person name="Li Y."/>
            <person name="Xu H."/>
            <person name="Wei S."/>
            <person name="He X."/>
            <person name="Fang L."/>
            <person name="Zhang Z."/>
            <person name="Zhang Y."/>
            <person name="Huang X."/>
            <person name="Su Z."/>
            <person name="Tong W."/>
            <person name="Li J."/>
            <person name="Tong Z."/>
            <person name="Li S."/>
            <person name="Ye J."/>
            <person name="Wang L."/>
            <person name="Fang L."/>
            <person name="Lei T."/>
            <person name="Chen C."/>
            <person name="Chen H."/>
            <person name="Xu Z."/>
            <person name="Li H."/>
            <person name="Huang H."/>
            <person name="Zhang F."/>
            <person name="Xu H."/>
            <person name="Li N."/>
            <person name="Zhao C."/>
            <person name="Li S."/>
            <person name="Dong L."/>
            <person name="Huang Y."/>
            <person name="Li L."/>
            <person name="Xi Y."/>
            <person name="Qi Q."/>
            <person name="Li W."/>
            <person name="Zhang B."/>
            <person name="Hu W."/>
            <person name="Zhang Y."/>
            <person name="Tian X."/>
            <person name="Jiao Y."/>
            <person name="Liang X."/>
            <person name="Jin J."/>
            <person name="Gao L."/>
            <person name="Zheng W."/>
            <person name="Hao B."/>
            <person name="Liu S."/>
            <person name="Wang W."/>
            <person name="Yuan L."/>
            <person name="Cao M."/>
            <person name="McDermott J."/>
            <person name="Samudrala R."/>
            <person name="Wang J."/>
            <person name="Wong G.K."/>
            <person name="Yang H."/>
        </authorList>
    </citation>
    <scope>NUCLEOTIDE SEQUENCE [LARGE SCALE GENOMIC DNA]</scope>
</reference>
<organism evidence="2">
    <name type="scientific">Oryza sativa subsp. japonica</name>
    <name type="common">Rice</name>
    <dbReference type="NCBI Taxonomy" id="39947"/>
    <lineage>
        <taxon>Eukaryota</taxon>
        <taxon>Viridiplantae</taxon>
        <taxon>Streptophyta</taxon>
        <taxon>Embryophyta</taxon>
        <taxon>Tracheophyta</taxon>
        <taxon>Spermatophyta</taxon>
        <taxon>Magnoliopsida</taxon>
        <taxon>Liliopsida</taxon>
        <taxon>Poales</taxon>
        <taxon>Poaceae</taxon>
        <taxon>BOP clade</taxon>
        <taxon>Oryzoideae</taxon>
        <taxon>Oryzeae</taxon>
        <taxon>Oryzinae</taxon>
        <taxon>Oryza</taxon>
        <taxon>Oryza sativa</taxon>
    </lineage>
</organism>
<reference evidence="2" key="2">
    <citation type="submission" date="2008-12" db="EMBL/GenBank/DDBJ databases">
        <title>Improved gene annotation of the rice (Oryza sativa) genomes.</title>
        <authorList>
            <person name="Wang J."/>
            <person name="Li R."/>
            <person name="Fan W."/>
            <person name="Huang Q."/>
            <person name="Zhang J."/>
            <person name="Zhou Y."/>
            <person name="Hu Y."/>
            <person name="Zi S."/>
            <person name="Li J."/>
            <person name="Ni P."/>
            <person name="Zheng H."/>
            <person name="Zhang Y."/>
            <person name="Zhao M."/>
            <person name="Hao Q."/>
            <person name="McDermott J."/>
            <person name="Samudrala R."/>
            <person name="Kristiansen K."/>
            <person name="Wong G.K.-S."/>
        </authorList>
    </citation>
    <scope>NUCLEOTIDE SEQUENCE</scope>
</reference>
<dbReference type="EMBL" id="CM000141">
    <property type="protein sequence ID" value="EEE60696.1"/>
    <property type="molecule type" value="Genomic_DNA"/>
</dbReference>
<dbReference type="AlphaFoldDB" id="B9FEB3"/>